<evidence type="ECO:0000313" key="2">
    <source>
        <dbReference type="Proteomes" id="UP000192328"/>
    </source>
</evidence>
<reference evidence="1" key="1">
    <citation type="submission" date="2017-04" db="EMBL/GenBank/DDBJ databases">
        <authorList>
            <person name="Varghese N."/>
            <person name="Submissions S."/>
        </authorList>
    </citation>
    <scope>NUCLEOTIDE SEQUENCE</scope>
    <source>
        <strain evidence="1">WTE2008</strain>
    </source>
</reference>
<dbReference type="Proteomes" id="UP000192328">
    <property type="component" value="Unassembled WGS sequence"/>
</dbReference>
<dbReference type="EMBL" id="FWXZ01000001">
    <property type="protein sequence ID" value="SMC37970.1"/>
    <property type="molecule type" value="Genomic_DNA"/>
</dbReference>
<accession>A0AC61PI22</accession>
<proteinExistence type="predicted"/>
<sequence length="255" mass="28535">MSEAFRVNILTIFPEMFESFFSASILGRAREQGLIDIRTTDIRPFSNSKHHNTDDYPFGGGAGMVMMAQPILDAMKAVTAEYPSAKRIYLGPRGKKLTTSLARELAQEKELILLCGHYEGVDQRALDACVDEEISIGDYILTGGETAAMVLVDCVARFIPGVLGSSDSPEEESFSDGLLEYPQYTRPRMLEGMEVPEILLNGDHAKIKAWRRRESLKATMKHRPDLLETAPLDEKDLIMLDEIRKEMNEPCSSEN</sequence>
<evidence type="ECO:0000313" key="1">
    <source>
        <dbReference type="EMBL" id="SMC37970.1"/>
    </source>
</evidence>
<protein>
    <submittedName>
        <fullName evidence="1">tRNA (Guanine37-N1)-methyltransferase</fullName>
    </submittedName>
</protein>
<gene>
    <name evidence="1" type="ORF">SAMN06297397_0422</name>
</gene>
<organism evidence="1 2">
    <name type="scientific">Aristaeella lactis</name>
    <dbReference type="NCBI Taxonomy" id="3046383"/>
    <lineage>
        <taxon>Bacteria</taxon>
        <taxon>Bacillati</taxon>
        <taxon>Bacillota</taxon>
        <taxon>Clostridia</taxon>
        <taxon>Eubacteriales</taxon>
        <taxon>Aristaeellaceae</taxon>
        <taxon>Aristaeella</taxon>
    </lineage>
</organism>
<name>A0AC61PI22_9FIRM</name>
<comment type="caution">
    <text evidence="1">The sequence shown here is derived from an EMBL/GenBank/DDBJ whole genome shotgun (WGS) entry which is preliminary data.</text>
</comment>
<keyword evidence="2" id="KW-1185">Reference proteome</keyword>